<reference evidence="3 4" key="1">
    <citation type="submission" date="2021-02" db="EMBL/GenBank/DDBJ databases">
        <title>Variation within the Batrachochytrium salamandrivorans European outbreak.</title>
        <authorList>
            <person name="Kelly M."/>
            <person name="Pasmans F."/>
            <person name="Shea T.P."/>
            <person name="Munoz J.F."/>
            <person name="Carranza S."/>
            <person name="Cuomo C.A."/>
            <person name="Martel A."/>
        </authorList>
    </citation>
    <scope>NUCLEOTIDE SEQUENCE [LARGE SCALE GENOMIC DNA]</scope>
    <source>
        <strain evidence="3 4">AMFP18/2</strain>
    </source>
</reference>
<gene>
    <name evidence="3" type="ORF">BASA50_007981</name>
</gene>
<evidence type="ECO:0000313" key="4">
    <source>
        <dbReference type="Proteomes" id="UP001648503"/>
    </source>
</evidence>
<evidence type="ECO:0000256" key="1">
    <source>
        <dbReference type="SAM" id="MobiDB-lite"/>
    </source>
</evidence>
<organism evidence="3 4">
    <name type="scientific">Batrachochytrium salamandrivorans</name>
    <dbReference type="NCBI Taxonomy" id="1357716"/>
    <lineage>
        <taxon>Eukaryota</taxon>
        <taxon>Fungi</taxon>
        <taxon>Fungi incertae sedis</taxon>
        <taxon>Chytridiomycota</taxon>
        <taxon>Chytridiomycota incertae sedis</taxon>
        <taxon>Chytridiomycetes</taxon>
        <taxon>Rhizophydiales</taxon>
        <taxon>Rhizophydiales incertae sedis</taxon>
        <taxon>Batrachochytrium</taxon>
    </lineage>
</organism>
<feature type="transmembrane region" description="Helical" evidence="2">
    <location>
        <begin position="710"/>
        <end position="738"/>
    </location>
</feature>
<keyword evidence="2" id="KW-0472">Membrane</keyword>
<proteinExistence type="predicted"/>
<comment type="caution">
    <text evidence="3">The sequence shown here is derived from an EMBL/GenBank/DDBJ whole genome shotgun (WGS) entry which is preliminary data.</text>
</comment>
<dbReference type="SUPFAM" id="SSF48403">
    <property type="entry name" value="Ankyrin repeat"/>
    <property type="match status" value="1"/>
</dbReference>
<dbReference type="Proteomes" id="UP001648503">
    <property type="component" value="Unassembled WGS sequence"/>
</dbReference>
<keyword evidence="2" id="KW-0812">Transmembrane</keyword>
<dbReference type="EMBL" id="JAFCIX010000377">
    <property type="protein sequence ID" value="KAH6592605.1"/>
    <property type="molecule type" value="Genomic_DNA"/>
</dbReference>
<feature type="transmembrane region" description="Helical" evidence="2">
    <location>
        <begin position="758"/>
        <end position="779"/>
    </location>
</feature>
<evidence type="ECO:0000256" key="2">
    <source>
        <dbReference type="SAM" id="Phobius"/>
    </source>
</evidence>
<keyword evidence="2" id="KW-1133">Transmembrane helix</keyword>
<evidence type="ECO:0000313" key="3">
    <source>
        <dbReference type="EMBL" id="KAH6592605.1"/>
    </source>
</evidence>
<protein>
    <submittedName>
        <fullName evidence="3">Uncharacterized protein</fullName>
    </submittedName>
</protein>
<dbReference type="InterPro" id="IPR036770">
    <property type="entry name" value="Ankyrin_rpt-contain_sf"/>
</dbReference>
<keyword evidence="4" id="KW-1185">Reference proteome</keyword>
<feature type="compositionally biased region" description="Polar residues" evidence="1">
    <location>
        <begin position="12"/>
        <end position="27"/>
    </location>
</feature>
<accession>A0ABQ8F5H6</accession>
<sequence length="801" mass="87367">MKLSKNMLGSRPNASKTPEKQTSARQQQDIPLEIISTIGILSGNPHLSKVNRVFSHVTSSTQFRAKWLLYHHGRSNALAMVWNYGFMNSKGTKCGCTCAAVALKSVQQGLQDTAKGTHSLSLSRWRAVCELVHSVCRGEVFVQKSFPRLMDGSFPSSPPPCSLDNAPASRSESHAPLDVCAFIKEPVQSMTSSSTLQIHDGGISHTAHIDIDSAPKPHSLPLHLHGVKRVQPSTPSDLNVASSSMHAYTGSKCPLEQYQIELITSLVYYGGDISAFCHMSLCMAATYGHLHLVELVMSFGADPETRIGRHHLPVDGLSTRRSVQALYKCPGKIKELYLGVMWPHHDFRQKQIRRYRSQMYFLDRMQHSEGGQEMGDTTHDGQDRATLVAEEPTAPNPFTVVVVVVGSAEGLTSHQNTIDSHPTLANPTPTNLAVLPPIVTTTEPVQDIATTVPDELNLNDPNTLFDLGIAHLFPENDWEYDACILRSLFYQAVLLHHVQLTRLLLGLPLCHGGSLPSHHARSISSSTLAVVNPRHIQVSSKTRTAALSCAFVQNHLDIADVLIHDTATASTVEMMQDLISRAGLWRVVFGDRTRFSEHLKLCISGLSDLDFQRISAHLLKSCAEIGSPSVIAAILSRGAKTASRSASLPIPPPLPLPSLPEGSGDTVADLVNVWEGTPLYAAVSSGNIKVTAFLLSVPEIRLEAFTRTRFMYCFGVLAIEAGVLALFATLVGVMLFWIAAAVQGGYSIMATDVQGVSLAQMAGMTLLSWLAVTVMYHLAPFHHILWGLRMVYLAQRGLSHI</sequence>
<feature type="region of interest" description="Disordered" evidence="1">
    <location>
        <begin position="1"/>
        <end position="27"/>
    </location>
</feature>
<name>A0ABQ8F5H6_9FUNG</name>